<keyword evidence="1" id="KW-0479">Metal-binding</keyword>
<dbReference type="EC" id="1.13.11.63" evidence="1"/>
<dbReference type="EMBL" id="JBHUOM010000042">
    <property type="protein sequence ID" value="MFD2937668.1"/>
    <property type="molecule type" value="Genomic_DNA"/>
</dbReference>
<comment type="caution">
    <text evidence="2">The sequence shown here is derived from an EMBL/GenBank/DDBJ whole genome shotgun (WGS) entry which is preliminary data.</text>
</comment>
<dbReference type="HAMAP" id="MF_02093">
    <property type="entry name" value="Beta_carotene_diox"/>
    <property type="match status" value="1"/>
</dbReference>
<feature type="transmembrane region" description="Helical" evidence="1">
    <location>
        <begin position="207"/>
        <end position="230"/>
    </location>
</feature>
<comment type="catalytic activity">
    <reaction evidence="1">
        <text>all-trans-beta-carotene + O2 = 2 all-trans-retinal</text>
        <dbReference type="Rhea" id="RHEA:32887"/>
        <dbReference type="ChEBI" id="CHEBI:15379"/>
        <dbReference type="ChEBI" id="CHEBI:17579"/>
        <dbReference type="ChEBI" id="CHEBI:17898"/>
        <dbReference type="EC" id="1.13.11.63"/>
    </reaction>
</comment>
<proteinExistence type="inferred from homology"/>
<comment type="similarity">
    <text evidence="1">Belongs to the Brp/Blh beta-carotene diooxygenase family.</text>
</comment>
<dbReference type="RefSeq" id="WP_381507965.1">
    <property type="nucleotide sequence ID" value="NZ_JBHUOM010000042.1"/>
</dbReference>
<evidence type="ECO:0000313" key="3">
    <source>
        <dbReference type="Proteomes" id="UP001597512"/>
    </source>
</evidence>
<comment type="function">
    <text evidence="1">Catalyzes the cleavage of beta-carotene at its central double bond (15,15') to yield two molecules of all-trans-retinal.</text>
</comment>
<comment type="caution">
    <text evidence="1">Lacks conserved residue(s) required for the propagation of feature annotation.</text>
</comment>
<dbReference type="NCBIfam" id="TIGR03753">
    <property type="entry name" value="blh_monoox"/>
    <property type="match status" value="1"/>
</dbReference>
<dbReference type="InterPro" id="IPR022270">
    <property type="entry name" value="Blh_diox"/>
</dbReference>
<dbReference type="Pfam" id="PF15461">
    <property type="entry name" value="BCD"/>
    <property type="match status" value="1"/>
</dbReference>
<feature type="transmembrane region" description="Helical" evidence="1">
    <location>
        <begin position="178"/>
        <end position="195"/>
    </location>
</feature>
<keyword evidence="3" id="KW-1185">Reference proteome</keyword>
<keyword evidence="1" id="KW-1003">Cell membrane</keyword>
<sequence>MNKRTYHPVFGQITPTYLSIALGMVLVGWQAEVGTLSVTVQWIVFASLLVSVGIPHGALDHLIARETASRAGKTFSLSWFVVRYLLIMIVYGTTWFLFPGLSLGLFLLMSIWHFGETDIERVPSTLIWSVVRLMVGGFVLAFILLTHPTEVTPVLKHMTLNHLLIVSLWQTALSHSWLLLWGWGLLTVCLFRIAFQQSPVIVDWLRLARLAIILALGFALPLLLAFGLYFSGWHALNSFQMTYGYLQHSRRPKQPVVTAGQIWMNSLPLTAIALAFCSALAWWWPYSTLVEDPLRLFFVFLSLITLPHLCVLHIMNNQLKATG</sequence>
<accession>A0ABW6ATD7</accession>
<evidence type="ECO:0000256" key="1">
    <source>
        <dbReference type="HAMAP-Rule" id="MF_02093"/>
    </source>
</evidence>
<dbReference type="Proteomes" id="UP001597512">
    <property type="component" value="Unassembled WGS sequence"/>
</dbReference>
<keyword evidence="1" id="KW-0812">Transmembrane</keyword>
<keyword evidence="1" id="KW-1133">Transmembrane helix</keyword>
<keyword evidence="1" id="KW-0560">Oxidoreductase</keyword>
<feature type="transmembrane region" description="Helical" evidence="1">
    <location>
        <begin position="42"/>
        <end position="63"/>
    </location>
</feature>
<feature type="transmembrane region" description="Helical" evidence="1">
    <location>
        <begin position="296"/>
        <end position="315"/>
    </location>
</feature>
<feature type="transmembrane region" description="Helical" evidence="1">
    <location>
        <begin position="262"/>
        <end position="284"/>
    </location>
</feature>
<keyword evidence="1" id="KW-0223">Dioxygenase</keyword>
<comment type="subcellular location">
    <subcellularLocation>
        <location evidence="1">Cell membrane</location>
        <topology evidence="1">Multi-pass membrane protein</topology>
    </subcellularLocation>
</comment>
<gene>
    <name evidence="2" type="ORF">ACFS25_28115</name>
</gene>
<name>A0ABW6ATD7_9BACT</name>
<comment type="cofactor">
    <cofactor evidence="1">
        <name>Fe(2+)</name>
        <dbReference type="ChEBI" id="CHEBI:29033"/>
    </cofactor>
</comment>
<protein>
    <recommendedName>
        <fullName evidence="1">Probable beta-carotene 15,15'-dioxygenase</fullName>
        <ecNumber evidence="1">1.13.11.63</ecNumber>
    </recommendedName>
</protein>
<organism evidence="2 3">
    <name type="scientific">Spirosoma flavum</name>
    <dbReference type="NCBI Taxonomy" id="2048557"/>
    <lineage>
        <taxon>Bacteria</taxon>
        <taxon>Pseudomonadati</taxon>
        <taxon>Bacteroidota</taxon>
        <taxon>Cytophagia</taxon>
        <taxon>Cytophagales</taxon>
        <taxon>Cytophagaceae</taxon>
        <taxon>Spirosoma</taxon>
    </lineage>
</organism>
<evidence type="ECO:0000313" key="2">
    <source>
        <dbReference type="EMBL" id="MFD2937668.1"/>
    </source>
</evidence>
<keyword evidence="1" id="KW-0472">Membrane</keyword>
<feature type="transmembrane region" description="Helical" evidence="1">
    <location>
        <begin position="84"/>
        <end position="114"/>
    </location>
</feature>
<keyword evidence="1" id="KW-0408">Iron</keyword>
<reference evidence="3" key="1">
    <citation type="journal article" date="2019" name="Int. J. Syst. Evol. Microbiol.">
        <title>The Global Catalogue of Microorganisms (GCM) 10K type strain sequencing project: providing services to taxonomists for standard genome sequencing and annotation.</title>
        <authorList>
            <consortium name="The Broad Institute Genomics Platform"/>
            <consortium name="The Broad Institute Genome Sequencing Center for Infectious Disease"/>
            <person name="Wu L."/>
            <person name="Ma J."/>
        </authorList>
    </citation>
    <scope>NUCLEOTIDE SEQUENCE [LARGE SCALE GENOMIC DNA]</scope>
    <source>
        <strain evidence="3">KCTC 52490</strain>
    </source>
</reference>
<feature type="transmembrane region" description="Helical" evidence="1">
    <location>
        <begin position="9"/>
        <end position="30"/>
    </location>
</feature>
<feature type="transmembrane region" description="Helical" evidence="1">
    <location>
        <begin position="126"/>
        <end position="145"/>
    </location>
</feature>